<dbReference type="KEGG" id="caul:KCG34_16015"/>
<keyword evidence="8" id="KW-1185">Reference proteome</keyword>
<dbReference type="Pfam" id="PF05433">
    <property type="entry name" value="Rick_17kDa_Anti"/>
    <property type="match status" value="1"/>
</dbReference>
<sequence>MNPSISFRSSAVKKTLVALSLAVAAGSLAACAEDYGPRPYPAYAAGVPSTVEHGVIVSYRPIEFGPGNNGAGAVVGGVAGGVAGNALAHGRDRGLATVAGAVGGALLGNAVQNGDRHPGFAYMVRLRDGRELEIPQPDAQPIPQGAPVDVIWQGGRAQVVPRGYPPR</sequence>
<evidence type="ECO:0000256" key="2">
    <source>
        <dbReference type="ARBA" id="ARBA00008681"/>
    </source>
</evidence>
<evidence type="ECO:0000259" key="6">
    <source>
        <dbReference type="Pfam" id="PF05433"/>
    </source>
</evidence>
<dbReference type="InterPro" id="IPR008816">
    <property type="entry name" value="Gly_zipper_2TM_dom"/>
</dbReference>
<dbReference type="RefSeq" id="WP_211936635.1">
    <property type="nucleotide sequence ID" value="NZ_CP073078.1"/>
</dbReference>
<dbReference type="Proteomes" id="UP000676409">
    <property type="component" value="Chromosome"/>
</dbReference>
<dbReference type="GO" id="GO:0009279">
    <property type="term" value="C:cell outer membrane"/>
    <property type="evidence" value="ECO:0007669"/>
    <property type="project" value="UniProtKB-SubCell"/>
</dbReference>
<organism evidence="7 8">
    <name type="scientific">Phenylobacterium montanum</name>
    <dbReference type="NCBI Taxonomy" id="2823693"/>
    <lineage>
        <taxon>Bacteria</taxon>
        <taxon>Pseudomonadati</taxon>
        <taxon>Pseudomonadota</taxon>
        <taxon>Alphaproteobacteria</taxon>
        <taxon>Caulobacterales</taxon>
        <taxon>Caulobacteraceae</taxon>
        <taxon>Phenylobacterium</taxon>
    </lineage>
</organism>
<evidence type="ECO:0000256" key="3">
    <source>
        <dbReference type="ARBA" id="ARBA00015281"/>
    </source>
</evidence>
<evidence type="ECO:0000313" key="8">
    <source>
        <dbReference type="Proteomes" id="UP000676409"/>
    </source>
</evidence>
<reference evidence="7" key="1">
    <citation type="submission" date="2021-04" db="EMBL/GenBank/DDBJ databases">
        <title>The complete genome sequence of Caulobacter sp. S6.</title>
        <authorList>
            <person name="Tang Y."/>
            <person name="Ouyang W."/>
            <person name="Liu Q."/>
            <person name="Huang B."/>
            <person name="Guo Z."/>
            <person name="Lei P."/>
        </authorList>
    </citation>
    <scope>NUCLEOTIDE SEQUENCE</scope>
    <source>
        <strain evidence="7">S6</strain>
    </source>
</reference>
<evidence type="ECO:0000256" key="1">
    <source>
        <dbReference type="ARBA" id="ARBA00004459"/>
    </source>
</evidence>
<dbReference type="EMBL" id="CP073078">
    <property type="protein sequence ID" value="QUD86583.1"/>
    <property type="molecule type" value="Genomic_DNA"/>
</dbReference>
<evidence type="ECO:0000313" key="7">
    <source>
        <dbReference type="EMBL" id="QUD86583.1"/>
    </source>
</evidence>
<comment type="similarity">
    <text evidence="2">Belongs to the rickettsiale 17 kDa surface antigen family.</text>
</comment>
<feature type="signal peptide" evidence="5">
    <location>
        <begin position="1"/>
        <end position="32"/>
    </location>
</feature>
<evidence type="ECO:0000256" key="4">
    <source>
        <dbReference type="ARBA" id="ARBA00023288"/>
    </source>
</evidence>
<protein>
    <recommendedName>
        <fullName evidence="3">17 kDa surface antigen</fullName>
    </recommendedName>
</protein>
<proteinExistence type="inferred from homology"/>
<gene>
    <name evidence="7" type="ORF">KCG34_16015</name>
</gene>
<comment type="subcellular location">
    <subcellularLocation>
        <location evidence="1">Cell outer membrane</location>
        <topology evidence="1">Lipid-anchor</topology>
    </subcellularLocation>
</comment>
<dbReference type="AlphaFoldDB" id="A0A975ITA7"/>
<keyword evidence="5" id="KW-0732">Signal</keyword>
<evidence type="ECO:0000256" key="5">
    <source>
        <dbReference type="SAM" id="SignalP"/>
    </source>
</evidence>
<feature type="chain" id="PRO_5037317006" description="17 kDa surface antigen" evidence="5">
    <location>
        <begin position="33"/>
        <end position="167"/>
    </location>
</feature>
<accession>A0A975ITA7</accession>
<keyword evidence="4" id="KW-0449">Lipoprotein</keyword>
<feature type="domain" description="Glycine zipper 2TM" evidence="6">
    <location>
        <begin position="71"/>
        <end position="112"/>
    </location>
</feature>
<name>A0A975ITA7_9CAUL</name>